<dbReference type="InterPro" id="IPR027051">
    <property type="entry name" value="XdhC_Rossmann_dom"/>
</dbReference>
<reference evidence="4 6" key="3">
    <citation type="submission" date="2013-04" db="EMBL/GenBank/DDBJ databases">
        <authorList>
            <person name="Chin J."/>
            <person name="Alexander D.H."/>
            <person name="Marks P."/>
            <person name="Korlach J."/>
            <person name="Clum A."/>
            <person name="Copeland A."/>
        </authorList>
    </citation>
    <scope>NUCLEOTIDE SEQUENCE [LARGE SCALE GENOMIC DNA]</scope>
    <source>
        <strain evidence="6">ATCC 35948 / DSM 1279 / VKM B-1258 / 21</strain>
        <strain evidence="4">DSM 1279</strain>
    </source>
</reference>
<dbReference type="Gene3D" id="3.40.50.720">
    <property type="entry name" value="NAD(P)-binding Rossmann-like Domain"/>
    <property type="match status" value="1"/>
</dbReference>
<dbReference type="Pfam" id="PF02625">
    <property type="entry name" value="XdhC_CoxI"/>
    <property type="match status" value="1"/>
</dbReference>
<protein>
    <submittedName>
        <fullName evidence="4">Xanthine dehydrogenase</fullName>
        <ecNumber evidence="3">1.17.1.4</ecNumber>
    </submittedName>
</protein>
<evidence type="ECO:0000313" key="5">
    <source>
        <dbReference type="Proteomes" id="UP000006655"/>
    </source>
</evidence>
<dbReference type="EMBL" id="CP001743">
    <property type="protein sequence ID" value="ADD28290.1"/>
    <property type="molecule type" value="Genomic_DNA"/>
</dbReference>
<reference evidence="3 5" key="1">
    <citation type="journal article" date="2010" name="Stand. Genomic Sci.">
        <title>Complete genome sequence of Meiothermus ruber type strain (21).</title>
        <authorList>
            <person name="Tindall B.J."/>
            <person name="Sikorski J."/>
            <person name="Lucas S."/>
            <person name="Goltsman E."/>
            <person name="Copeland A."/>
            <person name="Glavina Del Rio T."/>
            <person name="Nolan M."/>
            <person name="Tice H."/>
            <person name="Cheng J.F."/>
            <person name="Han C."/>
            <person name="Pitluck S."/>
            <person name="Liolios K."/>
            <person name="Ivanova N."/>
            <person name="Mavromatis K."/>
            <person name="Ovchinnikova G."/>
            <person name="Pati A."/>
            <person name="Fahnrich R."/>
            <person name="Goodwin L."/>
            <person name="Chen A."/>
            <person name="Palaniappan K."/>
            <person name="Land M."/>
            <person name="Hauser L."/>
            <person name="Chang Y.J."/>
            <person name="Jeffries C.D."/>
            <person name="Rohde M."/>
            <person name="Goker M."/>
            <person name="Woyke T."/>
            <person name="Bristow J."/>
            <person name="Eisen J.A."/>
            <person name="Markowitz V."/>
            <person name="Hugenholtz P."/>
            <person name="Kyrpides N.C."/>
            <person name="Klenk H.P."/>
            <person name="Lapidus A."/>
        </authorList>
    </citation>
    <scope>NUCLEOTIDE SEQUENCE [LARGE SCALE GENOMIC DNA]</scope>
    <source>
        <strain evidence="5">ATCC 35948 / DSM 1279 / VKM B-1258 / 21</strain>
        <strain evidence="3">DSM 1279</strain>
    </source>
</reference>
<dbReference type="OrthoDB" id="9773039at2"/>
<proteinExistence type="predicted"/>
<dbReference type="Proteomes" id="UP000006655">
    <property type="component" value="Chromosome"/>
</dbReference>
<dbReference type="KEGG" id="mre:K649_14920"/>
<dbReference type="EC" id="1.17.1.4" evidence="3"/>
<accession>D3PS57</accession>
<dbReference type="GO" id="GO:0004854">
    <property type="term" value="F:xanthine dehydrogenase activity"/>
    <property type="evidence" value="ECO:0007669"/>
    <property type="project" value="UniProtKB-EC"/>
</dbReference>
<dbReference type="InterPro" id="IPR052698">
    <property type="entry name" value="MoCofactor_Util/Proc"/>
</dbReference>
<evidence type="ECO:0000313" key="6">
    <source>
        <dbReference type="Proteomes" id="UP000013026"/>
    </source>
</evidence>
<feature type="domain" description="XdhC- CoxI" evidence="1">
    <location>
        <begin position="15"/>
        <end position="83"/>
    </location>
</feature>
<dbReference type="KEGG" id="mrb:Mrub_1528"/>
<sequence>MSNEAPLLLAALEAAWAEGKETALATVVRVIGSAYRREGAKMLVREDGGSACMISGGCLEQEMIEIAMQILARGRPERTIFDYNEEKTWWPGCGGTVEVWVEPVEPQGMLHRWLQEARDSEPSVLATVLAGGEGRVWLRPNGALEGQITPPELHDQVVRIARQMQGGTSRPTTRYVQEAEVFFDVSSPIPELVLFGAGHDAKPMANQALVLGFKVTVVDARPELLQGFEGCQTIQAAHDEYAQKLSLTPRQHVIIMNHHLDIDRQALRFALESPARYVGMLGPRNRLEKILDALKNEGFVPNPEQLARLRNPIGLDIGAESPEEIAVAALAEIVALQRGFQGGFLNDKKAGIHEAAAARLLTGAP</sequence>
<dbReference type="InterPro" id="IPR003777">
    <property type="entry name" value="XdhC_CoxI"/>
</dbReference>
<dbReference type="STRING" id="504728.K649_14920"/>
<keyword evidence="3" id="KW-0560">Oxidoreductase</keyword>
<evidence type="ECO:0000259" key="2">
    <source>
        <dbReference type="Pfam" id="PF13478"/>
    </source>
</evidence>
<evidence type="ECO:0000259" key="1">
    <source>
        <dbReference type="Pfam" id="PF02625"/>
    </source>
</evidence>
<gene>
    <name evidence="3" type="ordered locus">Mrub_1528</name>
    <name evidence="4" type="ORF">K649_14920</name>
</gene>
<dbReference type="PANTHER" id="PTHR30388:SF6">
    <property type="entry name" value="XANTHINE DEHYDROGENASE SUBUNIT A-RELATED"/>
    <property type="match status" value="1"/>
</dbReference>
<dbReference type="PATRIC" id="fig|504728.9.peg.3062"/>
<keyword evidence="5" id="KW-1185">Reference proteome</keyword>
<dbReference type="eggNOG" id="COG1975">
    <property type="taxonomic scope" value="Bacteria"/>
</dbReference>
<dbReference type="EMBL" id="CP005385">
    <property type="protein sequence ID" value="AGK06270.1"/>
    <property type="molecule type" value="Genomic_DNA"/>
</dbReference>
<dbReference type="Pfam" id="PF13478">
    <property type="entry name" value="XdhC_C"/>
    <property type="match status" value="1"/>
</dbReference>
<evidence type="ECO:0000313" key="3">
    <source>
        <dbReference type="EMBL" id="ADD28290.1"/>
    </source>
</evidence>
<feature type="domain" description="XdhC Rossmann" evidence="2">
    <location>
        <begin position="192"/>
        <end position="333"/>
    </location>
</feature>
<dbReference type="Proteomes" id="UP000013026">
    <property type="component" value="Chromosome"/>
</dbReference>
<dbReference type="RefSeq" id="WP_013013792.1">
    <property type="nucleotide sequence ID" value="NC_013946.1"/>
</dbReference>
<reference evidence="4" key="2">
    <citation type="submission" date="2013-04" db="EMBL/GenBank/DDBJ databases">
        <title>Non-Hybrid, Finished Microbial Genome Assemblies from Long-Read SMRT Sequencing Data.</title>
        <authorList>
            <person name="Klammer A."/>
            <person name="Drake J."/>
            <person name="Heiner C."/>
            <person name="Clum A."/>
            <person name="Copeland A."/>
            <person name="Huddleston J."/>
            <person name="Eichler E."/>
            <person name="Turner S.W."/>
        </authorList>
    </citation>
    <scope>NUCLEOTIDE SEQUENCE</scope>
    <source>
        <strain evidence="4">DSM 1279</strain>
    </source>
</reference>
<organism evidence="4 6">
    <name type="scientific">Meiothermus ruber (strain ATCC 35948 / DSM 1279 / VKM B-1258 / 21)</name>
    <name type="common">Thermus ruber</name>
    <dbReference type="NCBI Taxonomy" id="504728"/>
    <lineage>
        <taxon>Bacteria</taxon>
        <taxon>Thermotogati</taxon>
        <taxon>Deinococcota</taxon>
        <taxon>Deinococci</taxon>
        <taxon>Thermales</taxon>
        <taxon>Thermaceae</taxon>
        <taxon>Meiothermus</taxon>
    </lineage>
</organism>
<name>D3PS57_MEIRD</name>
<evidence type="ECO:0000313" key="4">
    <source>
        <dbReference type="EMBL" id="AGK06270.1"/>
    </source>
</evidence>
<dbReference type="PANTHER" id="PTHR30388">
    <property type="entry name" value="ALDEHYDE OXIDOREDUCTASE MOLYBDENUM COFACTOR ASSEMBLY PROTEIN"/>
    <property type="match status" value="1"/>
</dbReference>
<dbReference type="AlphaFoldDB" id="D3PS57"/>